<accession>K0SS33</accession>
<comment type="caution">
    <text evidence="1">The sequence shown here is derived from an EMBL/GenBank/DDBJ whole genome shotgun (WGS) entry which is preliminary data.</text>
</comment>
<proteinExistence type="predicted"/>
<organism evidence="1 2">
    <name type="scientific">Thalassiosira oceanica</name>
    <name type="common">Marine diatom</name>
    <dbReference type="NCBI Taxonomy" id="159749"/>
    <lineage>
        <taxon>Eukaryota</taxon>
        <taxon>Sar</taxon>
        <taxon>Stramenopiles</taxon>
        <taxon>Ochrophyta</taxon>
        <taxon>Bacillariophyta</taxon>
        <taxon>Coscinodiscophyceae</taxon>
        <taxon>Thalassiosirophycidae</taxon>
        <taxon>Thalassiosirales</taxon>
        <taxon>Thalassiosiraceae</taxon>
        <taxon>Thalassiosira</taxon>
    </lineage>
</organism>
<dbReference type="EMBL" id="AGNL01010438">
    <property type="protein sequence ID" value="EJK69123.1"/>
    <property type="molecule type" value="Genomic_DNA"/>
</dbReference>
<reference evidence="1 2" key="1">
    <citation type="journal article" date="2012" name="Genome Biol.">
        <title>Genome and low-iron response of an oceanic diatom adapted to chronic iron limitation.</title>
        <authorList>
            <person name="Lommer M."/>
            <person name="Specht M."/>
            <person name="Roy A.S."/>
            <person name="Kraemer L."/>
            <person name="Andreson R."/>
            <person name="Gutowska M.A."/>
            <person name="Wolf J."/>
            <person name="Bergner S.V."/>
            <person name="Schilhabel M.B."/>
            <person name="Klostermeier U.C."/>
            <person name="Beiko R.G."/>
            <person name="Rosenstiel P."/>
            <person name="Hippler M."/>
            <person name="Laroche J."/>
        </authorList>
    </citation>
    <scope>NUCLEOTIDE SEQUENCE [LARGE SCALE GENOMIC DNA]</scope>
    <source>
        <strain evidence="1 2">CCMP1005</strain>
    </source>
</reference>
<dbReference type="AlphaFoldDB" id="K0SS33"/>
<keyword evidence="2" id="KW-1185">Reference proteome</keyword>
<sequence>MVKTTKPSCRNWLGMLDLVNKAEIMSLFKLRFLLGDPLRAGPSLLPPRRRTFLDRLILNHGCTLDDGANERLVSGVGALFLLLKKDGLGKKTYSVLEAASLPFTVLSRDASPIQSNPKQSKASKVVAGCSRELNEMETLRHQRRGIGILIGYQVWVMRTVLAVIDKQINFGGQIAFT</sequence>
<evidence type="ECO:0000313" key="1">
    <source>
        <dbReference type="EMBL" id="EJK69123.1"/>
    </source>
</evidence>
<gene>
    <name evidence="1" type="ORF">THAOC_09656</name>
</gene>
<protein>
    <submittedName>
        <fullName evidence="1">Uncharacterized protein</fullName>
    </submittedName>
</protein>
<name>K0SS33_THAOC</name>
<evidence type="ECO:0000313" key="2">
    <source>
        <dbReference type="Proteomes" id="UP000266841"/>
    </source>
</evidence>
<dbReference type="Proteomes" id="UP000266841">
    <property type="component" value="Unassembled WGS sequence"/>
</dbReference>